<gene>
    <name evidence="2" type="ORF">GGQ96_004274</name>
</gene>
<sequence length="103" mass="11239">MSEAPAPKKFGKPTPQPPTGALDLSDIKAVPSSPPGAPLALPDDYQGASPPRRRRARETKSRPLTMRITPSTFERFNDFCDREALSYSDALVRLLDAADTARD</sequence>
<dbReference type="Proteomes" id="UP000574769">
    <property type="component" value="Unassembled WGS sequence"/>
</dbReference>
<keyword evidence="3" id="KW-1185">Reference proteome</keyword>
<dbReference type="RefSeq" id="WP_093068092.1">
    <property type="nucleotide sequence ID" value="NZ_JACHNY010000031.1"/>
</dbReference>
<protein>
    <recommendedName>
        <fullName evidence="4">Stability/partitioning determinant</fullName>
    </recommendedName>
</protein>
<proteinExistence type="predicted"/>
<name>A0A7W7EZU7_9SPHN</name>
<dbReference type="AlphaFoldDB" id="A0A7W7EZU7"/>
<evidence type="ECO:0000313" key="3">
    <source>
        <dbReference type="Proteomes" id="UP000574769"/>
    </source>
</evidence>
<evidence type="ECO:0008006" key="4">
    <source>
        <dbReference type="Google" id="ProtNLM"/>
    </source>
</evidence>
<comment type="caution">
    <text evidence="2">The sequence shown here is derived from an EMBL/GenBank/DDBJ whole genome shotgun (WGS) entry which is preliminary data.</text>
</comment>
<dbReference type="EMBL" id="JACHNY010000031">
    <property type="protein sequence ID" value="MBB4620102.1"/>
    <property type="molecule type" value="Genomic_DNA"/>
</dbReference>
<reference evidence="2 3" key="1">
    <citation type="submission" date="2020-08" db="EMBL/GenBank/DDBJ databases">
        <title>Genomic Encyclopedia of Type Strains, Phase IV (KMG-IV): sequencing the most valuable type-strain genomes for metagenomic binning, comparative biology and taxonomic classification.</title>
        <authorList>
            <person name="Goeker M."/>
        </authorList>
    </citation>
    <scope>NUCLEOTIDE SEQUENCE [LARGE SCALE GENOMIC DNA]</scope>
    <source>
        <strain evidence="2 3">DSM 15867</strain>
    </source>
</reference>
<feature type="region of interest" description="Disordered" evidence="1">
    <location>
        <begin position="1"/>
        <end position="63"/>
    </location>
</feature>
<accession>A0A7W7EZU7</accession>
<evidence type="ECO:0000256" key="1">
    <source>
        <dbReference type="SAM" id="MobiDB-lite"/>
    </source>
</evidence>
<organism evidence="2 3">
    <name type="scientific">Sphingomonas abaci</name>
    <dbReference type="NCBI Taxonomy" id="237611"/>
    <lineage>
        <taxon>Bacteria</taxon>
        <taxon>Pseudomonadati</taxon>
        <taxon>Pseudomonadota</taxon>
        <taxon>Alphaproteobacteria</taxon>
        <taxon>Sphingomonadales</taxon>
        <taxon>Sphingomonadaceae</taxon>
        <taxon>Sphingomonas</taxon>
    </lineage>
</organism>
<evidence type="ECO:0000313" key="2">
    <source>
        <dbReference type="EMBL" id="MBB4620102.1"/>
    </source>
</evidence>